<evidence type="ECO:0000256" key="11">
    <source>
        <dbReference type="ARBA" id="ARBA00025936"/>
    </source>
</evidence>
<keyword evidence="19" id="KW-1185">Reference proteome</keyword>
<evidence type="ECO:0000259" key="16">
    <source>
        <dbReference type="Pfam" id="PF01514"/>
    </source>
</evidence>
<dbReference type="GO" id="GO:0009431">
    <property type="term" value="C:bacterial-type flagellum basal body, MS ring"/>
    <property type="evidence" value="ECO:0007669"/>
    <property type="project" value="InterPro"/>
</dbReference>
<feature type="compositionally biased region" description="Polar residues" evidence="14">
    <location>
        <begin position="358"/>
        <end position="369"/>
    </location>
</feature>
<evidence type="ECO:0000256" key="12">
    <source>
        <dbReference type="PIRNR" id="PIRNR004862"/>
    </source>
</evidence>
<dbReference type="InterPro" id="IPR013556">
    <property type="entry name" value="Flag_M-ring_C"/>
</dbReference>
<keyword evidence="9 15" id="KW-0472">Membrane</keyword>
<evidence type="ECO:0000256" key="15">
    <source>
        <dbReference type="SAM" id="Phobius"/>
    </source>
</evidence>
<dbReference type="Proteomes" id="UP000036196">
    <property type="component" value="Unassembled WGS sequence"/>
</dbReference>
<dbReference type="Gene3D" id="3.30.300.30">
    <property type="match status" value="1"/>
</dbReference>
<accession>A0A0J5L480</accession>
<evidence type="ECO:0000256" key="7">
    <source>
        <dbReference type="ARBA" id="ARBA00022692"/>
    </source>
</evidence>
<dbReference type="InterPro" id="IPR000067">
    <property type="entry name" value="FlgMring_FliF"/>
</dbReference>
<dbReference type="PATRIC" id="fig|61647.15.peg.4657"/>
<keyword evidence="13" id="KW-0175">Coiled coil</keyword>
<keyword evidence="7 15" id="KW-0812">Transmembrane</keyword>
<dbReference type="GO" id="GO:0005886">
    <property type="term" value="C:plasma membrane"/>
    <property type="evidence" value="ECO:0007669"/>
    <property type="project" value="UniProtKB-SubCell"/>
</dbReference>
<comment type="similarity">
    <text evidence="4 12">Belongs to the FliF family.</text>
</comment>
<feature type="coiled-coil region" evidence="13">
    <location>
        <begin position="494"/>
        <end position="533"/>
    </location>
</feature>
<comment type="subunit">
    <text evidence="11">The basal body constitutes a major portion of the flagellar organelle and consists of four rings (L,P,S, and M) mounted on a central rod. The M ring is integral to the inner membrane of the cell and may be connected to the flagellar rod via the S ring. The S (supramembrane ring) lies just distal to the M ring. The L and P rings lie in the outer membrane and the periplasmic space, respectively.</text>
</comment>
<keyword evidence="10 12" id="KW-0975">Bacterial flagellum</keyword>
<comment type="function">
    <text evidence="1 12">The M ring may be actively involved in energy transduction.</text>
</comment>
<dbReference type="PIRSF" id="PIRSF004862">
    <property type="entry name" value="FliF"/>
    <property type="match status" value="1"/>
</dbReference>
<evidence type="ECO:0000256" key="2">
    <source>
        <dbReference type="ARBA" id="ARBA00004117"/>
    </source>
</evidence>
<dbReference type="Pfam" id="PF08345">
    <property type="entry name" value="YscJ_FliF_C"/>
    <property type="match status" value="1"/>
</dbReference>
<dbReference type="InterPro" id="IPR006182">
    <property type="entry name" value="FliF_N_dom"/>
</dbReference>
<evidence type="ECO:0000256" key="9">
    <source>
        <dbReference type="ARBA" id="ARBA00023136"/>
    </source>
</evidence>
<keyword evidence="6" id="KW-1003">Cell membrane</keyword>
<evidence type="ECO:0000256" key="13">
    <source>
        <dbReference type="SAM" id="Coils"/>
    </source>
</evidence>
<dbReference type="GO" id="GO:0071973">
    <property type="term" value="P:bacterial-type flagellum-dependent cell motility"/>
    <property type="evidence" value="ECO:0007669"/>
    <property type="project" value="InterPro"/>
</dbReference>
<feature type="domain" description="Flagellar M-ring C-terminal" evidence="17">
    <location>
        <begin position="254"/>
        <end position="440"/>
    </location>
</feature>
<protein>
    <recommendedName>
        <fullName evidence="5 12">Flagellar M-ring protein</fullName>
    </recommendedName>
</protein>
<evidence type="ECO:0000259" key="17">
    <source>
        <dbReference type="Pfam" id="PF08345"/>
    </source>
</evidence>
<name>A0A0J5L480_PLUGE</name>
<feature type="transmembrane region" description="Helical" evidence="15">
    <location>
        <begin position="29"/>
        <end position="49"/>
    </location>
</feature>
<evidence type="ECO:0000256" key="3">
    <source>
        <dbReference type="ARBA" id="ARBA00004651"/>
    </source>
</evidence>
<evidence type="ECO:0000256" key="4">
    <source>
        <dbReference type="ARBA" id="ARBA00007971"/>
    </source>
</evidence>
<comment type="caution">
    <text evidence="18">The sequence shown here is derived from an EMBL/GenBank/DDBJ whole genome shotgun (WGS) entry which is preliminary data.</text>
</comment>
<evidence type="ECO:0000313" key="18">
    <source>
        <dbReference type="EMBL" id="KMK14621.1"/>
    </source>
</evidence>
<dbReference type="STRING" id="61647.LG71_07500"/>
<evidence type="ECO:0000256" key="10">
    <source>
        <dbReference type="ARBA" id="ARBA00023143"/>
    </source>
</evidence>
<keyword evidence="18" id="KW-0966">Cell projection</keyword>
<comment type="subcellular location">
    <subcellularLocation>
        <location evidence="2 12">Bacterial flagellum basal body</location>
    </subcellularLocation>
    <subcellularLocation>
        <location evidence="3">Cell membrane</location>
        <topology evidence="3">Multi-pass membrane protein</topology>
    </subcellularLocation>
</comment>
<dbReference type="EMBL" id="LDZF01000006">
    <property type="protein sequence ID" value="KMK14621.1"/>
    <property type="molecule type" value="Genomic_DNA"/>
</dbReference>
<dbReference type="InterPro" id="IPR043427">
    <property type="entry name" value="YscJ/FliF"/>
</dbReference>
<dbReference type="InterPro" id="IPR045851">
    <property type="entry name" value="AMP-bd_C_sf"/>
</dbReference>
<dbReference type="eggNOG" id="COG1766">
    <property type="taxonomic scope" value="Bacteria"/>
</dbReference>
<proteinExistence type="inferred from homology"/>
<dbReference type="PANTHER" id="PTHR30046">
    <property type="entry name" value="FLAGELLAR M-RING PROTEIN"/>
    <property type="match status" value="1"/>
</dbReference>
<evidence type="ECO:0000256" key="8">
    <source>
        <dbReference type="ARBA" id="ARBA00022989"/>
    </source>
</evidence>
<reference evidence="18 19" key="1">
    <citation type="submission" date="2015-05" db="EMBL/GenBank/DDBJ databases">
        <title>Genome sequences of Pluralibacter gergoviae.</title>
        <authorList>
            <person name="Greninger A.L."/>
            <person name="Miller S."/>
        </authorList>
    </citation>
    <scope>NUCLEOTIDE SEQUENCE [LARGE SCALE GENOMIC DNA]</scope>
    <source>
        <strain evidence="18 19">JS81F13</strain>
    </source>
</reference>
<evidence type="ECO:0000256" key="14">
    <source>
        <dbReference type="SAM" id="MobiDB-lite"/>
    </source>
</evidence>
<gene>
    <name evidence="18" type="primary">fliF</name>
    <name evidence="18" type="ORF">ABW06_07155</name>
</gene>
<feature type="compositionally biased region" description="Polar residues" evidence="14">
    <location>
        <begin position="297"/>
        <end position="306"/>
    </location>
</feature>
<organism evidence="18 19">
    <name type="scientific">Pluralibacter gergoviae</name>
    <name type="common">Enterobacter gergoviae</name>
    <dbReference type="NCBI Taxonomy" id="61647"/>
    <lineage>
        <taxon>Bacteria</taxon>
        <taxon>Pseudomonadati</taxon>
        <taxon>Pseudomonadota</taxon>
        <taxon>Gammaproteobacteria</taxon>
        <taxon>Enterobacterales</taxon>
        <taxon>Enterobacteriaceae</taxon>
        <taxon>Pluralibacter</taxon>
    </lineage>
</organism>
<dbReference type="NCBIfam" id="TIGR00206">
    <property type="entry name" value="fliF"/>
    <property type="match status" value="1"/>
</dbReference>
<keyword evidence="18" id="KW-0969">Cilium</keyword>
<keyword evidence="8 15" id="KW-1133">Transmembrane helix</keyword>
<feature type="region of interest" description="Disordered" evidence="14">
    <location>
        <begin position="297"/>
        <end position="369"/>
    </location>
</feature>
<dbReference type="Pfam" id="PF01514">
    <property type="entry name" value="YscJ_FliF"/>
    <property type="match status" value="1"/>
</dbReference>
<evidence type="ECO:0000313" key="19">
    <source>
        <dbReference type="Proteomes" id="UP000036196"/>
    </source>
</evidence>
<keyword evidence="18" id="KW-0282">Flagellum</keyword>
<feature type="transmembrane region" description="Helical" evidence="15">
    <location>
        <begin position="460"/>
        <end position="478"/>
    </location>
</feature>
<evidence type="ECO:0000256" key="5">
    <source>
        <dbReference type="ARBA" id="ARBA00017949"/>
    </source>
</evidence>
<dbReference type="RefSeq" id="WP_048278568.1">
    <property type="nucleotide sequence ID" value="NZ_CACVCI010000001.1"/>
</dbReference>
<evidence type="ECO:0000256" key="6">
    <source>
        <dbReference type="ARBA" id="ARBA00022475"/>
    </source>
</evidence>
<feature type="domain" description="Flagellar M-ring N-terminal" evidence="16">
    <location>
        <begin position="50"/>
        <end position="224"/>
    </location>
</feature>
<dbReference type="AlphaFoldDB" id="A0A0J5L480"/>
<dbReference type="PRINTS" id="PR01009">
    <property type="entry name" value="FLGMRINGFLIF"/>
</dbReference>
<sequence length="562" mass="61718">MNATTNDIKRNSTATVIAQLERLRSSPKLVLAIAAAAALSLIIGLVFWAQTPEYRVLYTNISDQDGGAVVSQLSQMNIPYRFTDRGGAITVPADKVYEARLKLAQLGLPKGGEVGFELLDQEKFGISQFSEQVNFQRALEGELSRTIETLGPVHTVRVHLAIPKPSMFVREQKVASASVTVTLNSGRSLDSGQVNAITYLISSAVPGLNADHVTVVDQNGRLLTQSGEQAIQTSHLKYTSDLEADYQQRIQAILAPIVGHSNVKAQVTAQLDFTLHEQTDEAYQPNTDVNKMAIRSRQNSISQQGGRNAVGGVPGALSNQAPTPAAAPLTRPLGAGAAQNSSSQTSTAASQAPASAVPYNNRQDETTNYEVNRTLTHTKRNLGEVERLSVAVVVNYLPGKGGKPAALTKEQLAQIDTLVKEAVGYSAQRGDTVNVINSPFSTVEEDAPPPFWKQQAFFDLLMYAARYLFIAIVAWVLWRKLVQPAWIRHQEAVIHRLELEREARQAQLDAHKINAEKSEREKAEQRVEVELNTQKLRDLAEQEPRVIALVIRQWINKDMKQQ</sequence>
<dbReference type="PANTHER" id="PTHR30046:SF0">
    <property type="entry name" value="FLAGELLAR M-RING PROTEIN"/>
    <property type="match status" value="1"/>
</dbReference>
<feature type="compositionally biased region" description="Low complexity" evidence="14">
    <location>
        <begin position="321"/>
        <end position="356"/>
    </location>
</feature>
<dbReference type="GO" id="GO:0003774">
    <property type="term" value="F:cytoskeletal motor activity"/>
    <property type="evidence" value="ECO:0007669"/>
    <property type="project" value="InterPro"/>
</dbReference>
<evidence type="ECO:0000256" key="1">
    <source>
        <dbReference type="ARBA" id="ARBA00003820"/>
    </source>
</evidence>